<dbReference type="InterPro" id="IPR007731">
    <property type="entry name" value="DUF669"/>
</dbReference>
<dbReference type="KEGG" id="mag:amb0353"/>
<dbReference type="OrthoDB" id="5220at2"/>
<feature type="compositionally biased region" description="Low complexity" evidence="1">
    <location>
        <begin position="132"/>
        <end position="155"/>
    </location>
</feature>
<evidence type="ECO:0000256" key="1">
    <source>
        <dbReference type="SAM" id="MobiDB-lite"/>
    </source>
</evidence>
<dbReference type="STRING" id="342108.amb0353"/>
<gene>
    <name evidence="2" type="ordered locus">amb0353</name>
</gene>
<organism evidence="2 3">
    <name type="scientific">Paramagnetospirillum magneticum (strain ATCC 700264 / AMB-1)</name>
    <name type="common">Magnetospirillum magneticum</name>
    <dbReference type="NCBI Taxonomy" id="342108"/>
    <lineage>
        <taxon>Bacteria</taxon>
        <taxon>Pseudomonadati</taxon>
        <taxon>Pseudomonadota</taxon>
        <taxon>Alphaproteobacteria</taxon>
        <taxon>Rhodospirillales</taxon>
        <taxon>Magnetospirillaceae</taxon>
        <taxon>Paramagnetospirillum</taxon>
    </lineage>
</organism>
<dbReference type="Proteomes" id="UP000007058">
    <property type="component" value="Chromosome"/>
</dbReference>
<accession>Q2WAG8</accession>
<evidence type="ECO:0000313" key="3">
    <source>
        <dbReference type="Proteomes" id="UP000007058"/>
    </source>
</evidence>
<evidence type="ECO:0000313" key="2">
    <source>
        <dbReference type="EMBL" id="BAE49157.1"/>
    </source>
</evidence>
<sequence>MANLGNFDATTVDPAKSADVLPPGKYVVQIVASEMRVTKDGMGQYLWLELDVLEGDSLGRKLFDRLNLVNNNPSTVEMAQRTLSAICHATGRMQVQDSEELHLIPMLADVRVQPPKNGYGESNTIRYQPLDQAAAAPATRLAAATPPAKPATQSPQPRPATAPWRRSA</sequence>
<dbReference type="Pfam" id="PF05037">
    <property type="entry name" value="DUF669"/>
    <property type="match status" value="1"/>
</dbReference>
<dbReference type="RefSeq" id="WP_011382798.1">
    <property type="nucleotide sequence ID" value="NC_007626.1"/>
</dbReference>
<dbReference type="AlphaFoldDB" id="Q2WAG8"/>
<feature type="region of interest" description="Disordered" evidence="1">
    <location>
        <begin position="130"/>
        <end position="168"/>
    </location>
</feature>
<reference evidence="2 3" key="1">
    <citation type="journal article" date="2005" name="DNA Res.">
        <title>Complete genome sequence of the facultative anaerobic magnetotactic bacterium Magnetospirillum sp. strain AMB-1.</title>
        <authorList>
            <person name="Matsunaga T."/>
            <person name="Okamura Y."/>
            <person name="Fukuda Y."/>
            <person name="Wahyudi A.T."/>
            <person name="Murase Y."/>
            <person name="Takeyama H."/>
        </authorList>
    </citation>
    <scope>NUCLEOTIDE SEQUENCE [LARGE SCALE GENOMIC DNA]</scope>
    <source>
        <strain evidence="3">ATCC 700264 / AMB-1</strain>
    </source>
</reference>
<protein>
    <recommendedName>
        <fullName evidence="4">DUF669 domain-containing protein</fullName>
    </recommendedName>
</protein>
<name>Q2WAG8_PARM1</name>
<evidence type="ECO:0008006" key="4">
    <source>
        <dbReference type="Google" id="ProtNLM"/>
    </source>
</evidence>
<keyword evidence="3" id="KW-1185">Reference proteome</keyword>
<proteinExistence type="predicted"/>
<dbReference type="HOGENOM" id="CLU_130450_0_0_5"/>
<dbReference type="EMBL" id="AP007255">
    <property type="protein sequence ID" value="BAE49157.1"/>
    <property type="molecule type" value="Genomic_DNA"/>
</dbReference>